<dbReference type="InterPro" id="IPR011990">
    <property type="entry name" value="TPR-like_helical_dom_sf"/>
</dbReference>
<proteinExistence type="predicted"/>
<dbReference type="PANTHER" id="PTHR11102">
    <property type="entry name" value="SEL-1-LIKE PROTEIN"/>
    <property type="match status" value="1"/>
</dbReference>
<sequence length="198" mass="21169">MPMIAALLLAASLSDALTAYDDGDLRTAAKGFTESAQRGEPLGQFNLAMMNLRRELPGASDAKAWTLLERAAAQKFALAENALGEMVEQGRRGKPDPAAACGWFERAAEHGNGDGALAIATCYYLGRGRPQDMIQAHRWYLEAAKAGDVGAQYLVASMFETGLGVEADQRLARYWFDVAAKNGDVAAKAKIKVLDSAS</sequence>
<name>A0ABW7F7H8_9BURK</name>
<dbReference type="InterPro" id="IPR006597">
    <property type="entry name" value="Sel1-like"/>
</dbReference>
<reference evidence="1 2" key="1">
    <citation type="submission" date="2024-08" db="EMBL/GenBank/DDBJ databases">
        <authorList>
            <person name="Lu H."/>
        </authorList>
    </citation>
    <scope>NUCLEOTIDE SEQUENCE [LARGE SCALE GENOMIC DNA]</scope>
    <source>
        <strain evidence="1 2">LYH14W</strain>
    </source>
</reference>
<evidence type="ECO:0000313" key="2">
    <source>
        <dbReference type="Proteomes" id="UP001606210"/>
    </source>
</evidence>
<keyword evidence="2" id="KW-1185">Reference proteome</keyword>
<dbReference type="PANTHER" id="PTHR11102:SF160">
    <property type="entry name" value="ERAD-ASSOCIATED E3 UBIQUITIN-PROTEIN LIGASE COMPONENT HRD3"/>
    <property type="match status" value="1"/>
</dbReference>
<dbReference type="Gene3D" id="1.25.40.10">
    <property type="entry name" value="Tetratricopeptide repeat domain"/>
    <property type="match status" value="1"/>
</dbReference>
<dbReference type="Pfam" id="PF08238">
    <property type="entry name" value="Sel1"/>
    <property type="match status" value="4"/>
</dbReference>
<gene>
    <name evidence="1" type="ORF">ACG00Y_21880</name>
</gene>
<dbReference type="SMART" id="SM00671">
    <property type="entry name" value="SEL1"/>
    <property type="match status" value="4"/>
</dbReference>
<organism evidence="1 2">
    <name type="scientific">Pelomonas parva</name>
    <dbReference type="NCBI Taxonomy" id="3299032"/>
    <lineage>
        <taxon>Bacteria</taxon>
        <taxon>Pseudomonadati</taxon>
        <taxon>Pseudomonadota</taxon>
        <taxon>Betaproteobacteria</taxon>
        <taxon>Burkholderiales</taxon>
        <taxon>Sphaerotilaceae</taxon>
        <taxon>Roseateles</taxon>
    </lineage>
</organism>
<dbReference type="EMBL" id="JBIGHV010000009">
    <property type="protein sequence ID" value="MFG6432583.1"/>
    <property type="molecule type" value="Genomic_DNA"/>
</dbReference>
<dbReference type="InterPro" id="IPR050767">
    <property type="entry name" value="Sel1_AlgK"/>
</dbReference>
<dbReference type="Proteomes" id="UP001606210">
    <property type="component" value="Unassembled WGS sequence"/>
</dbReference>
<evidence type="ECO:0000313" key="1">
    <source>
        <dbReference type="EMBL" id="MFG6432583.1"/>
    </source>
</evidence>
<comment type="caution">
    <text evidence="1">The sequence shown here is derived from an EMBL/GenBank/DDBJ whole genome shotgun (WGS) entry which is preliminary data.</text>
</comment>
<protein>
    <submittedName>
        <fullName evidence="1">Tetratricopeptide repeat protein</fullName>
    </submittedName>
</protein>
<accession>A0ABW7F7H8</accession>
<dbReference type="SUPFAM" id="SSF81901">
    <property type="entry name" value="HCP-like"/>
    <property type="match status" value="1"/>
</dbReference>